<comment type="similarity">
    <text evidence="1">Belongs to the ATP-dependent AMP-binding enzyme family.</text>
</comment>
<reference evidence="5 7" key="2">
    <citation type="submission" date="2023-10" db="EMBL/GenBank/DDBJ databases">
        <title>To unveil natural product biosynthetic capacity in Pseudoalteromonas.</title>
        <authorList>
            <person name="Wang J."/>
        </authorList>
    </citation>
    <scope>NUCLEOTIDE SEQUENCE [LARGE SCALE GENOMIC DNA]</scope>
    <source>
        <strain evidence="5 7">DSM 15914</strain>
    </source>
</reference>
<keyword evidence="2 4" id="KW-0436">Ligase</keyword>
<dbReference type="AlphaFoldDB" id="A0A8I2H0G8"/>
<dbReference type="RefSeq" id="WP_193521709.1">
    <property type="nucleotide sequence ID" value="NZ_CBCSDF010000004.1"/>
</dbReference>
<dbReference type="InterPro" id="IPR020845">
    <property type="entry name" value="AMP-binding_CS"/>
</dbReference>
<dbReference type="PANTHER" id="PTHR43201">
    <property type="entry name" value="ACYL-COA SYNTHETASE"/>
    <property type="match status" value="1"/>
</dbReference>
<evidence type="ECO:0000256" key="2">
    <source>
        <dbReference type="ARBA" id="ARBA00022598"/>
    </source>
</evidence>
<dbReference type="Proteomes" id="UP000646877">
    <property type="component" value="Unassembled WGS sequence"/>
</dbReference>
<dbReference type="Pfam" id="PF00501">
    <property type="entry name" value="AMP-binding"/>
    <property type="match status" value="1"/>
</dbReference>
<reference evidence="4" key="1">
    <citation type="submission" date="2019-10" db="EMBL/GenBank/DDBJ databases">
        <authorList>
            <person name="Paulsen S."/>
        </authorList>
    </citation>
    <scope>NUCLEOTIDE SEQUENCE</scope>
    <source>
        <strain evidence="4">LMG 19692</strain>
    </source>
</reference>
<dbReference type="Gene3D" id="3.40.50.12780">
    <property type="entry name" value="N-terminal domain of ligase-like"/>
    <property type="match status" value="1"/>
</dbReference>
<proteinExistence type="inferred from homology"/>
<dbReference type="EMBL" id="WEIA01000003">
    <property type="protein sequence ID" value="NLR21073.1"/>
    <property type="molecule type" value="Genomic_DNA"/>
</dbReference>
<evidence type="ECO:0000313" key="7">
    <source>
        <dbReference type="Proteomes" id="UP001304419"/>
    </source>
</evidence>
<dbReference type="Proteomes" id="UP001304419">
    <property type="component" value="Chromosome 2"/>
</dbReference>
<dbReference type="Pfam" id="PF23562">
    <property type="entry name" value="AMP-binding_C_3"/>
    <property type="match status" value="1"/>
</dbReference>
<protein>
    <submittedName>
        <fullName evidence="5">AMP-binding protein</fullName>
    </submittedName>
    <submittedName>
        <fullName evidence="4">Long-chain fatty acid--CoA ligase</fullName>
    </submittedName>
</protein>
<sequence>MCDFLKKLPHQDSDVILQQGQTRLTFAEVKSYTQALAERFIVMSGESVAVSLDNSIAWLLVDFALLQANKVSIPVPHFFTTAQVEHTLEQSKANWLISDTKLENSAEFSVLDVYGQAIYVYQTRCESTGTYFPKTQKITYTSGSTGAPKGVCLSVENQLVVASSLCETIALNRPKHLCLLPLPVLLENIAGVYAPLLSGGMVEVTELASLGFSGSQLLYPQKLLQKISEVQPNSLILVPELLRCLLSATQQGWQPPASLRFIAVGGAKVDTELLQQAKQLGLPVFQGYGLSESGSVVALNTGEQDGSVGKLLPHIQARIVADELEIKGNNFLGYLGGEAIAQDAWLKTGDRVSKREQHFVIEGRLKNLLINSFGRNISPEWPESVLLAYVPLLQCVVVGDGKPFLTALIYTPTQLTAAVIDNAIELANQQLPDYAKIKRYVRVEEAFSVGNGMLTANGRPKRDVILANFSRQISALYSQNQYEAAESVASV</sequence>
<evidence type="ECO:0000313" key="6">
    <source>
        <dbReference type="Proteomes" id="UP000646877"/>
    </source>
</evidence>
<name>A0A8I2H0G8_9GAMM</name>
<feature type="domain" description="AMP-dependent synthetase/ligase" evidence="3">
    <location>
        <begin position="15"/>
        <end position="326"/>
    </location>
</feature>
<dbReference type="InterPro" id="IPR000873">
    <property type="entry name" value="AMP-dep_synth/lig_dom"/>
</dbReference>
<dbReference type="PROSITE" id="PS00455">
    <property type="entry name" value="AMP_BINDING"/>
    <property type="match status" value="1"/>
</dbReference>
<evidence type="ECO:0000313" key="4">
    <source>
        <dbReference type="EMBL" id="NLR21073.1"/>
    </source>
</evidence>
<keyword evidence="7" id="KW-1185">Reference proteome</keyword>
<accession>A0A8I2H0G8</accession>
<dbReference type="EMBL" id="CP137579">
    <property type="protein sequence ID" value="WOX30691.1"/>
    <property type="molecule type" value="Genomic_DNA"/>
</dbReference>
<evidence type="ECO:0000256" key="1">
    <source>
        <dbReference type="ARBA" id="ARBA00006432"/>
    </source>
</evidence>
<dbReference type="GO" id="GO:0031956">
    <property type="term" value="F:medium-chain fatty acid-CoA ligase activity"/>
    <property type="evidence" value="ECO:0007669"/>
    <property type="project" value="TreeGrafter"/>
</dbReference>
<organism evidence="4 6">
    <name type="scientific">Pseudoalteromonas maricaloris</name>
    <dbReference type="NCBI Taxonomy" id="184924"/>
    <lineage>
        <taxon>Bacteria</taxon>
        <taxon>Pseudomonadati</taxon>
        <taxon>Pseudomonadota</taxon>
        <taxon>Gammaproteobacteria</taxon>
        <taxon>Alteromonadales</taxon>
        <taxon>Pseudoalteromonadaceae</taxon>
        <taxon>Pseudoalteromonas</taxon>
    </lineage>
</organism>
<dbReference type="InterPro" id="IPR042099">
    <property type="entry name" value="ANL_N_sf"/>
</dbReference>
<dbReference type="GO" id="GO:0006631">
    <property type="term" value="P:fatty acid metabolic process"/>
    <property type="evidence" value="ECO:0007669"/>
    <property type="project" value="TreeGrafter"/>
</dbReference>
<evidence type="ECO:0000313" key="5">
    <source>
        <dbReference type="EMBL" id="WOX30691.1"/>
    </source>
</evidence>
<dbReference type="SUPFAM" id="SSF56801">
    <property type="entry name" value="Acetyl-CoA synthetase-like"/>
    <property type="match status" value="1"/>
</dbReference>
<evidence type="ECO:0000259" key="3">
    <source>
        <dbReference type="Pfam" id="PF00501"/>
    </source>
</evidence>
<dbReference type="PANTHER" id="PTHR43201:SF5">
    <property type="entry name" value="MEDIUM-CHAIN ACYL-COA LIGASE ACSF2, MITOCHONDRIAL"/>
    <property type="match status" value="1"/>
</dbReference>
<gene>
    <name evidence="4" type="ORF">F9Y85_07035</name>
    <name evidence="5" type="ORF">R5H13_22690</name>
</gene>